<proteinExistence type="predicted"/>
<evidence type="ECO:0000313" key="1">
    <source>
        <dbReference type="EMBL" id="GHF76908.1"/>
    </source>
</evidence>
<reference evidence="1" key="2">
    <citation type="submission" date="2020-09" db="EMBL/GenBank/DDBJ databases">
        <authorList>
            <person name="Sun Q."/>
            <person name="Ohkuma M."/>
        </authorList>
    </citation>
    <scope>NUCLEOTIDE SEQUENCE</scope>
    <source>
        <strain evidence="1">JCM 4122</strain>
    </source>
</reference>
<comment type="caution">
    <text evidence="1">The sequence shown here is derived from an EMBL/GenBank/DDBJ whole genome shotgun (WGS) entry which is preliminary data.</text>
</comment>
<evidence type="ECO:0000313" key="2">
    <source>
        <dbReference type="Proteomes" id="UP000632849"/>
    </source>
</evidence>
<organism evidence="1 2">
    <name type="scientific">Streptomyces filamentosus</name>
    <name type="common">Streptomyces roseosporus</name>
    <dbReference type="NCBI Taxonomy" id="67294"/>
    <lineage>
        <taxon>Bacteria</taxon>
        <taxon>Bacillati</taxon>
        <taxon>Actinomycetota</taxon>
        <taxon>Actinomycetes</taxon>
        <taxon>Kitasatosporales</taxon>
        <taxon>Streptomycetaceae</taxon>
        <taxon>Streptomyces</taxon>
    </lineage>
</organism>
<sequence>MRIDEAVAEALDAIGDDAVYAEARGLLVKADRLLREGTSGEAARALDEALRVLDAACPL</sequence>
<dbReference type="EMBL" id="BNBE01000001">
    <property type="protein sequence ID" value="GHF76908.1"/>
    <property type="molecule type" value="Genomic_DNA"/>
</dbReference>
<dbReference type="AlphaFoldDB" id="A0A919BA48"/>
<dbReference type="Proteomes" id="UP000632849">
    <property type="component" value="Unassembled WGS sequence"/>
</dbReference>
<name>A0A919BA48_STRFL</name>
<gene>
    <name evidence="1" type="ORF">GCM10017667_00120</name>
</gene>
<protein>
    <submittedName>
        <fullName evidence="1">Uncharacterized protein</fullName>
    </submittedName>
</protein>
<accession>A0A919BA48</accession>
<keyword evidence="2" id="KW-1185">Reference proteome</keyword>
<reference evidence="1" key="1">
    <citation type="journal article" date="2014" name="Int. J. Syst. Evol. Microbiol.">
        <title>Complete genome sequence of Corynebacterium casei LMG S-19264T (=DSM 44701T), isolated from a smear-ripened cheese.</title>
        <authorList>
            <consortium name="US DOE Joint Genome Institute (JGI-PGF)"/>
            <person name="Walter F."/>
            <person name="Albersmeier A."/>
            <person name="Kalinowski J."/>
            <person name="Ruckert C."/>
        </authorList>
    </citation>
    <scope>NUCLEOTIDE SEQUENCE</scope>
    <source>
        <strain evidence="1">JCM 4122</strain>
    </source>
</reference>